<gene>
    <name evidence="1" type="primary">Necator_chrI.g1227</name>
    <name evidence="1" type="ORF">RB195_005101</name>
</gene>
<protein>
    <submittedName>
        <fullName evidence="1">Uncharacterized protein</fullName>
    </submittedName>
</protein>
<proteinExistence type="predicted"/>
<sequence length="71" mass="8153">MYHQVLLCSRSTQSHAQLAKFHIHVNLFAQQLPFLNVVLPRVANNAHLPTIKHRGCVRNSETFKHTRSPVL</sequence>
<organism evidence="1 2">
    <name type="scientific">Necator americanus</name>
    <name type="common">Human hookworm</name>
    <dbReference type="NCBI Taxonomy" id="51031"/>
    <lineage>
        <taxon>Eukaryota</taxon>
        <taxon>Metazoa</taxon>
        <taxon>Ecdysozoa</taxon>
        <taxon>Nematoda</taxon>
        <taxon>Chromadorea</taxon>
        <taxon>Rhabditida</taxon>
        <taxon>Rhabditina</taxon>
        <taxon>Rhabditomorpha</taxon>
        <taxon>Strongyloidea</taxon>
        <taxon>Ancylostomatidae</taxon>
        <taxon>Bunostominae</taxon>
        <taxon>Necator</taxon>
    </lineage>
</organism>
<name>A0ABR1BQ13_NECAM</name>
<reference evidence="1 2" key="1">
    <citation type="submission" date="2023-08" db="EMBL/GenBank/DDBJ databases">
        <title>A Necator americanus chromosomal reference genome.</title>
        <authorList>
            <person name="Ilik V."/>
            <person name="Petrzelkova K.J."/>
            <person name="Pardy F."/>
            <person name="Fuh T."/>
            <person name="Niatou-Singa F.S."/>
            <person name="Gouil Q."/>
            <person name="Baker L."/>
            <person name="Ritchie M.E."/>
            <person name="Jex A.R."/>
            <person name="Gazzola D."/>
            <person name="Li H."/>
            <person name="Toshio Fujiwara R."/>
            <person name="Zhan B."/>
            <person name="Aroian R.V."/>
            <person name="Pafco B."/>
            <person name="Schwarz E.M."/>
        </authorList>
    </citation>
    <scope>NUCLEOTIDE SEQUENCE [LARGE SCALE GENOMIC DNA]</scope>
    <source>
        <strain evidence="1 2">Aroian</strain>
        <tissue evidence="1">Whole animal</tissue>
    </source>
</reference>
<accession>A0ABR1BQ13</accession>
<evidence type="ECO:0000313" key="1">
    <source>
        <dbReference type="EMBL" id="KAK6727188.1"/>
    </source>
</evidence>
<comment type="caution">
    <text evidence="1">The sequence shown here is derived from an EMBL/GenBank/DDBJ whole genome shotgun (WGS) entry which is preliminary data.</text>
</comment>
<dbReference type="Proteomes" id="UP001303046">
    <property type="component" value="Unassembled WGS sequence"/>
</dbReference>
<dbReference type="EMBL" id="JAVFWL010000001">
    <property type="protein sequence ID" value="KAK6727188.1"/>
    <property type="molecule type" value="Genomic_DNA"/>
</dbReference>
<evidence type="ECO:0000313" key="2">
    <source>
        <dbReference type="Proteomes" id="UP001303046"/>
    </source>
</evidence>
<keyword evidence="2" id="KW-1185">Reference proteome</keyword>